<dbReference type="Proteomes" id="UP001567538">
    <property type="component" value="Unassembled WGS sequence"/>
</dbReference>
<protein>
    <submittedName>
        <fullName evidence="1">Zinc finger CCCH domain-containing protein 24</fullName>
    </submittedName>
</protein>
<evidence type="ECO:0000313" key="1">
    <source>
        <dbReference type="EMBL" id="KAL1533091.1"/>
    </source>
</evidence>
<accession>A0ABD1FMM8</accession>
<dbReference type="EMBL" id="JBEAFC010000014">
    <property type="protein sequence ID" value="KAL1533091.1"/>
    <property type="molecule type" value="Genomic_DNA"/>
</dbReference>
<organism evidence="1 2">
    <name type="scientific">Salvia divinorum</name>
    <name type="common">Maria pastora</name>
    <name type="synonym">Diviner's sage</name>
    <dbReference type="NCBI Taxonomy" id="28513"/>
    <lineage>
        <taxon>Eukaryota</taxon>
        <taxon>Viridiplantae</taxon>
        <taxon>Streptophyta</taxon>
        <taxon>Embryophyta</taxon>
        <taxon>Tracheophyta</taxon>
        <taxon>Spermatophyta</taxon>
        <taxon>Magnoliopsida</taxon>
        <taxon>eudicotyledons</taxon>
        <taxon>Gunneridae</taxon>
        <taxon>Pentapetalae</taxon>
        <taxon>asterids</taxon>
        <taxon>lamiids</taxon>
        <taxon>Lamiales</taxon>
        <taxon>Lamiaceae</taxon>
        <taxon>Nepetoideae</taxon>
        <taxon>Mentheae</taxon>
        <taxon>Salviinae</taxon>
        <taxon>Salvia</taxon>
        <taxon>Salvia subgen. Calosphace</taxon>
    </lineage>
</organism>
<comment type="caution">
    <text evidence="1">The sequence shown here is derived from an EMBL/GenBank/DDBJ whole genome shotgun (WGS) entry which is preliminary data.</text>
</comment>
<dbReference type="PANTHER" id="PTHR45904">
    <property type="entry name" value="TRNA (URACIL-5-)-METHYLTRANSFERASE"/>
    <property type="match status" value="1"/>
</dbReference>
<evidence type="ECO:0000313" key="2">
    <source>
        <dbReference type="Proteomes" id="UP001567538"/>
    </source>
</evidence>
<reference evidence="1 2" key="1">
    <citation type="submission" date="2024-06" db="EMBL/GenBank/DDBJ databases">
        <title>A chromosome level genome sequence of Diviner's sage (Salvia divinorum).</title>
        <authorList>
            <person name="Ford S.A."/>
            <person name="Ro D.-K."/>
            <person name="Ness R.W."/>
            <person name="Phillips M.A."/>
        </authorList>
    </citation>
    <scope>NUCLEOTIDE SEQUENCE [LARGE SCALE GENOMIC DNA]</scope>
    <source>
        <strain evidence="1">SAF-2024a</strain>
        <tissue evidence="1">Leaf</tissue>
    </source>
</reference>
<keyword evidence="2" id="KW-1185">Reference proteome</keyword>
<dbReference type="InterPro" id="IPR045850">
    <property type="entry name" value="TRM2_met"/>
</dbReference>
<proteinExistence type="predicted"/>
<gene>
    <name evidence="1" type="ORF">AAHA92_33026</name>
</gene>
<sequence>MQGKHTVGFLLGNFRESVTIVEEPPIDCPNVSRIACKYAGVFQEFLQQSFLLILFSYKKKPGQIDADNDEASVSEVMPMIQVCTLSSDGGQAKEELHRLAQTFSA</sequence>
<name>A0ABD1FMM8_SALDI</name>
<dbReference type="AlphaFoldDB" id="A0ABD1FMM8"/>
<dbReference type="PANTHER" id="PTHR45904:SF2">
    <property type="entry name" value="TRNA (URACIL-5-)-METHYLTRANSFERASE HOMOLOG A"/>
    <property type="match status" value="1"/>
</dbReference>